<evidence type="ECO:0000259" key="3">
    <source>
        <dbReference type="Pfam" id="PF00534"/>
    </source>
</evidence>
<evidence type="ECO:0000313" key="5">
    <source>
        <dbReference type="EMBL" id="CAE6687271.1"/>
    </source>
</evidence>
<gene>
    <name evidence="5" type="ORF">NTGZN8_100010</name>
</gene>
<evidence type="ECO:0000256" key="2">
    <source>
        <dbReference type="SAM" id="Coils"/>
    </source>
</evidence>
<dbReference type="SUPFAM" id="SSF53756">
    <property type="entry name" value="UDP-Glycosyltransferase/glycogen phosphorylase"/>
    <property type="match status" value="1"/>
</dbReference>
<dbReference type="RefSeq" id="WP_213034899.1">
    <property type="nucleotide sequence ID" value="NZ_CAJNBL010000002.1"/>
</dbReference>
<dbReference type="Pfam" id="PF13439">
    <property type="entry name" value="Glyco_transf_4"/>
    <property type="match status" value="1"/>
</dbReference>
<dbReference type="Proteomes" id="UP000675882">
    <property type="component" value="Unassembled WGS sequence"/>
</dbReference>
<dbReference type="Pfam" id="PF00534">
    <property type="entry name" value="Glycos_transf_1"/>
    <property type="match status" value="1"/>
</dbReference>
<dbReference type="PANTHER" id="PTHR46401:SF2">
    <property type="entry name" value="GLYCOSYLTRANSFERASE WBBK-RELATED"/>
    <property type="match status" value="1"/>
</dbReference>
<keyword evidence="1" id="KW-0808">Transferase</keyword>
<reference evidence="5" key="1">
    <citation type="submission" date="2021-02" db="EMBL/GenBank/DDBJ databases">
        <authorList>
            <person name="Han P."/>
        </authorList>
    </citation>
    <scope>NUCLEOTIDE SEQUENCE</scope>
    <source>
        <strain evidence="5">Candidatus Nitrotoga sp. ZN8</strain>
    </source>
</reference>
<comment type="caution">
    <text evidence="5">The sequence shown here is derived from an EMBL/GenBank/DDBJ whole genome shotgun (WGS) entry which is preliminary data.</text>
</comment>
<accession>A0A916BAJ0</accession>
<keyword evidence="2" id="KW-0175">Coiled coil</keyword>
<name>A0A916BAJ0_9PROT</name>
<proteinExistence type="predicted"/>
<evidence type="ECO:0000259" key="4">
    <source>
        <dbReference type="Pfam" id="PF13439"/>
    </source>
</evidence>
<dbReference type="EMBL" id="CAJNBL010000002">
    <property type="protein sequence ID" value="CAE6687271.1"/>
    <property type="molecule type" value="Genomic_DNA"/>
</dbReference>
<dbReference type="InterPro" id="IPR028098">
    <property type="entry name" value="Glyco_trans_4-like_N"/>
</dbReference>
<evidence type="ECO:0008006" key="7">
    <source>
        <dbReference type="Google" id="ProtNLM"/>
    </source>
</evidence>
<dbReference type="InterPro" id="IPR001296">
    <property type="entry name" value="Glyco_trans_1"/>
</dbReference>
<sequence>MGNDSTCHVVDPLLTNTLGHASGSSEIMTPTVQPQASDQLHELETRLRKAELRASIAEERAKQLENELHGIRQSYSWLLTHPLRAYNPKRIFLFTLRGIGRQILRHPQLVDAIKPHLKAHPWLWEKIKREVVFNHTLNSQFTCRLWQRITDRIFLSEEIPQDKEDKEAGFTLIPFDGVAIYFANGPLEDRRGIGRVSRELLIQLKSLAENSVQAENHASSQTIRKIYFYASIHWCPDTLPAPCVVMIHDVIPLLFPSEFPEAIRHTWETRYKIIASQATRIVTISQSSAEDISSTLEIPKDKISLIYNGITELPVSRNPPAPLPETPYLVFLGSHDHHKNVHVVLQALTLLHLQDIHLVMIGDNTGCKDRVKELGLEDRIHFLGRLSDEDTGYVISNSLALVFPSLYEGFGMPPMEAALLGTATICSRRPAMTELLDGVTVFAEPDSPEEWASAIENLRSDAELKQSIQSRALNHVQGFSWKTSAIHLHRVFHEEAL</sequence>
<protein>
    <recommendedName>
        <fullName evidence="7">Glycosyl transferase group 1</fullName>
    </recommendedName>
</protein>
<feature type="domain" description="Glycosyltransferase subfamily 4-like N-terminal" evidence="4">
    <location>
        <begin position="230"/>
        <end position="310"/>
    </location>
</feature>
<dbReference type="PANTHER" id="PTHR46401">
    <property type="entry name" value="GLYCOSYLTRANSFERASE WBBK-RELATED"/>
    <property type="match status" value="1"/>
</dbReference>
<dbReference type="CDD" id="cd03809">
    <property type="entry name" value="GT4_MtfB-like"/>
    <property type="match status" value="1"/>
</dbReference>
<keyword evidence="6" id="KW-1185">Reference proteome</keyword>
<dbReference type="AlphaFoldDB" id="A0A916BAJ0"/>
<feature type="coiled-coil region" evidence="2">
    <location>
        <begin position="33"/>
        <end position="74"/>
    </location>
</feature>
<evidence type="ECO:0000256" key="1">
    <source>
        <dbReference type="ARBA" id="ARBA00022679"/>
    </source>
</evidence>
<organism evidence="5 6">
    <name type="scientific">Candidatus Nitrotoga fabula</name>
    <dbReference type="NCBI Taxonomy" id="2182327"/>
    <lineage>
        <taxon>Bacteria</taxon>
        <taxon>Pseudomonadati</taxon>
        <taxon>Pseudomonadota</taxon>
        <taxon>Betaproteobacteria</taxon>
        <taxon>Nitrosomonadales</taxon>
        <taxon>Gallionellaceae</taxon>
        <taxon>Candidatus Nitrotoga</taxon>
    </lineage>
</organism>
<evidence type="ECO:0000313" key="6">
    <source>
        <dbReference type="Proteomes" id="UP000675882"/>
    </source>
</evidence>
<dbReference type="GO" id="GO:0016757">
    <property type="term" value="F:glycosyltransferase activity"/>
    <property type="evidence" value="ECO:0007669"/>
    <property type="project" value="InterPro"/>
</dbReference>
<feature type="domain" description="Glycosyl transferase family 1" evidence="3">
    <location>
        <begin position="324"/>
        <end position="472"/>
    </location>
</feature>
<dbReference type="Gene3D" id="3.40.50.2000">
    <property type="entry name" value="Glycogen Phosphorylase B"/>
    <property type="match status" value="2"/>
</dbReference>